<comment type="similarity">
    <text evidence="3">Belongs to the bacterial flagellin family.</text>
</comment>
<keyword evidence="7" id="KW-1185">Reference proteome</keyword>
<keyword evidence="4" id="KW-0975">Bacterial flagellum</keyword>
<protein>
    <submittedName>
        <fullName evidence="6">Flagellin-like protein</fullName>
    </submittedName>
</protein>
<dbReference type="OrthoDB" id="8328560at2"/>
<name>A0A317PVT9_9HYPH</name>
<comment type="subcellular location">
    <subcellularLocation>
        <location evidence="1">Bacterial flagellum</location>
    </subcellularLocation>
    <subcellularLocation>
        <location evidence="2">Secreted</location>
    </subcellularLocation>
</comment>
<dbReference type="EMBL" id="QGTR01000001">
    <property type="protein sequence ID" value="PWW03530.1"/>
    <property type="molecule type" value="Genomic_DNA"/>
</dbReference>
<dbReference type="InterPro" id="IPR001029">
    <property type="entry name" value="Flagellin_N"/>
</dbReference>
<dbReference type="PANTHER" id="PTHR42792:SF2">
    <property type="entry name" value="FLAGELLIN"/>
    <property type="match status" value="1"/>
</dbReference>
<dbReference type="PRINTS" id="PR00207">
    <property type="entry name" value="FLAGELLIN"/>
</dbReference>
<accession>A0A317PVT9</accession>
<keyword evidence="6" id="KW-0966">Cell projection</keyword>
<dbReference type="GO" id="GO:0005198">
    <property type="term" value="F:structural molecule activity"/>
    <property type="evidence" value="ECO:0007669"/>
    <property type="project" value="InterPro"/>
</dbReference>
<dbReference type="Gene3D" id="1.20.1330.10">
    <property type="entry name" value="f41 fragment of flagellin, N-terminal domain"/>
    <property type="match status" value="1"/>
</dbReference>
<sequence>MASISTNIAAMSALQTLRSINGQMETTQSRISSGYRVETAADNAAYWSIATTMRSDVKALSSVQDALALGAATLDTAYAGMNSAIEVVDEVKKKFIAAREPGVDKSKINKELTQLKEQLRSIVASSSFNGQNWL</sequence>
<keyword evidence="6" id="KW-0282">Flagellum</keyword>
<evidence type="ECO:0000256" key="3">
    <source>
        <dbReference type="ARBA" id="ARBA00005709"/>
    </source>
</evidence>
<comment type="caution">
    <text evidence="6">The sequence shown here is derived from an EMBL/GenBank/DDBJ whole genome shotgun (WGS) entry which is preliminary data.</text>
</comment>
<dbReference type="Proteomes" id="UP000246352">
    <property type="component" value="Unassembled WGS sequence"/>
</dbReference>
<gene>
    <name evidence="6" type="ORF">DFR52_101211</name>
</gene>
<evidence type="ECO:0000256" key="1">
    <source>
        <dbReference type="ARBA" id="ARBA00004365"/>
    </source>
</evidence>
<feature type="domain" description="Flagellin N-terminal" evidence="5">
    <location>
        <begin position="4"/>
        <end position="134"/>
    </location>
</feature>
<evidence type="ECO:0000256" key="4">
    <source>
        <dbReference type="ARBA" id="ARBA00023143"/>
    </source>
</evidence>
<organism evidence="6 7">
    <name type="scientific">Hoeflea marina</name>
    <dbReference type="NCBI Taxonomy" id="274592"/>
    <lineage>
        <taxon>Bacteria</taxon>
        <taxon>Pseudomonadati</taxon>
        <taxon>Pseudomonadota</taxon>
        <taxon>Alphaproteobacteria</taxon>
        <taxon>Hyphomicrobiales</taxon>
        <taxon>Rhizobiaceae</taxon>
        <taxon>Hoeflea</taxon>
    </lineage>
</organism>
<reference evidence="6 7" key="1">
    <citation type="submission" date="2018-05" db="EMBL/GenBank/DDBJ databases">
        <title>Genomic Encyclopedia of Type Strains, Phase IV (KMG-IV): sequencing the most valuable type-strain genomes for metagenomic binning, comparative biology and taxonomic classification.</title>
        <authorList>
            <person name="Goeker M."/>
        </authorList>
    </citation>
    <scope>NUCLEOTIDE SEQUENCE [LARGE SCALE GENOMIC DNA]</scope>
    <source>
        <strain evidence="6 7">DSM 16791</strain>
    </source>
</reference>
<dbReference type="PANTHER" id="PTHR42792">
    <property type="entry name" value="FLAGELLIN"/>
    <property type="match status" value="1"/>
</dbReference>
<evidence type="ECO:0000256" key="2">
    <source>
        <dbReference type="ARBA" id="ARBA00004613"/>
    </source>
</evidence>
<keyword evidence="6" id="KW-0969">Cilium</keyword>
<dbReference type="Pfam" id="PF00669">
    <property type="entry name" value="Flagellin_N"/>
    <property type="match status" value="1"/>
</dbReference>
<evidence type="ECO:0000259" key="5">
    <source>
        <dbReference type="Pfam" id="PF00669"/>
    </source>
</evidence>
<dbReference type="GO" id="GO:0009288">
    <property type="term" value="C:bacterial-type flagellum"/>
    <property type="evidence" value="ECO:0007669"/>
    <property type="project" value="UniProtKB-SubCell"/>
</dbReference>
<dbReference type="SUPFAM" id="SSF64518">
    <property type="entry name" value="Phase 1 flagellin"/>
    <property type="match status" value="1"/>
</dbReference>
<dbReference type="InterPro" id="IPR001492">
    <property type="entry name" value="Flagellin"/>
</dbReference>
<proteinExistence type="inferred from homology"/>
<dbReference type="GO" id="GO:0005576">
    <property type="term" value="C:extracellular region"/>
    <property type="evidence" value="ECO:0007669"/>
    <property type="project" value="UniProtKB-SubCell"/>
</dbReference>
<dbReference type="AlphaFoldDB" id="A0A317PVT9"/>
<evidence type="ECO:0000313" key="6">
    <source>
        <dbReference type="EMBL" id="PWW03530.1"/>
    </source>
</evidence>
<evidence type="ECO:0000313" key="7">
    <source>
        <dbReference type="Proteomes" id="UP000246352"/>
    </source>
</evidence>